<dbReference type="KEGG" id="eli:ELI_07725"/>
<dbReference type="Gene3D" id="3.40.50.150">
    <property type="entry name" value="Vaccinia Virus protein VP39"/>
    <property type="match status" value="1"/>
</dbReference>
<keyword evidence="4" id="KW-1185">Reference proteome</keyword>
<dbReference type="GO" id="GO:0016740">
    <property type="term" value="F:transferase activity"/>
    <property type="evidence" value="ECO:0007669"/>
    <property type="project" value="UniProtKB-KW"/>
</dbReference>
<dbReference type="SUPFAM" id="SSF53335">
    <property type="entry name" value="S-adenosyl-L-methionine-dependent methyltransferases"/>
    <property type="match status" value="1"/>
</dbReference>
<evidence type="ECO:0000313" key="3">
    <source>
        <dbReference type="EMBL" id="ABC63637.1"/>
    </source>
</evidence>
<feature type="domain" description="Methyltransferase" evidence="2">
    <location>
        <begin position="46"/>
        <end position="138"/>
    </location>
</feature>
<dbReference type="Pfam" id="PF13649">
    <property type="entry name" value="Methyltransf_25"/>
    <property type="match status" value="1"/>
</dbReference>
<evidence type="ECO:0000259" key="2">
    <source>
        <dbReference type="Pfam" id="PF13649"/>
    </source>
</evidence>
<dbReference type="PANTHER" id="PTHR43861">
    <property type="entry name" value="TRANS-ACONITATE 2-METHYLTRANSFERASE-RELATED"/>
    <property type="match status" value="1"/>
</dbReference>
<dbReference type="InterPro" id="IPR029063">
    <property type="entry name" value="SAM-dependent_MTases_sf"/>
</dbReference>
<protein>
    <submittedName>
        <fullName evidence="3">Methlytransferase, UbiE/COQ5 family protein</fullName>
    </submittedName>
</protein>
<dbReference type="InterPro" id="IPR041698">
    <property type="entry name" value="Methyltransf_25"/>
</dbReference>
<name>Q2N9K4_ERYLH</name>
<dbReference type="CDD" id="cd02440">
    <property type="entry name" value="AdoMet_MTases"/>
    <property type="match status" value="1"/>
</dbReference>
<dbReference type="STRING" id="314225.ELI_07725"/>
<gene>
    <name evidence="3" type="ordered locus">ELI_07725</name>
</gene>
<dbReference type="RefSeq" id="WP_011414471.1">
    <property type="nucleotide sequence ID" value="NC_007722.1"/>
</dbReference>
<dbReference type="OrthoDB" id="9777638at2"/>
<sequence length="274" mass="29950">MTDKAAWEGDTGSVWAKHYRRTDRSFSGLTDRLLGAASARRITRALDVGCGAGELSLALARGHPHAQFIGLDVSEALVAVARQRGEHLVNAQFEVGDASRWRDADFHPDLIVSRHGVMFFDDPAAAFAHLRSIVTDDGRLVFSCFRDLQENPWASDVARMVPVDAEPPPSAYTPGPFAFADRQFVHSLLADAGWQDIAFEPVDFAYVVGTGEEAIEDAMTHFSVIGPAAKLASKLDDAAKDEFRSRLRVYLERHADDGLVALKASAWIVTAKKS</sequence>
<organism evidence="3 4">
    <name type="scientific">Erythrobacter litoralis (strain HTCC2594)</name>
    <dbReference type="NCBI Taxonomy" id="314225"/>
    <lineage>
        <taxon>Bacteria</taxon>
        <taxon>Pseudomonadati</taxon>
        <taxon>Pseudomonadota</taxon>
        <taxon>Alphaproteobacteria</taxon>
        <taxon>Sphingomonadales</taxon>
        <taxon>Erythrobacteraceae</taxon>
        <taxon>Erythrobacter/Porphyrobacter group</taxon>
        <taxon>Erythrobacter</taxon>
    </lineage>
</organism>
<accession>Q2N9K4</accession>
<dbReference type="AlphaFoldDB" id="Q2N9K4"/>
<keyword evidence="1 3" id="KW-0808">Transferase</keyword>
<proteinExistence type="predicted"/>
<evidence type="ECO:0000313" key="4">
    <source>
        <dbReference type="Proteomes" id="UP000008808"/>
    </source>
</evidence>
<reference evidence="4" key="1">
    <citation type="journal article" date="2009" name="J. Bacteriol.">
        <title>Complete genome sequence of Erythrobacter litoralis HTCC2594.</title>
        <authorList>
            <person name="Oh H.M."/>
            <person name="Giovannoni S.J."/>
            <person name="Ferriera S."/>
            <person name="Johnson J."/>
            <person name="Cho J.C."/>
        </authorList>
    </citation>
    <scope>NUCLEOTIDE SEQUENCE [LARGE SCALE GENOMIC DNA]</scope>
    <source>
        <strain evidence="4">HTCC2594</strain>
    </source>
</reference>
<dbReference type="Proteomes" id="UP000008808">
    <property type="component" value="Chromosome"/>
</dbReference>
<dbReference type="eggNOG" id="COG0500">
    <property type="taxonomic scope" value="Bacteria"/>
</dbReference>
<dbReference type="HOGENOM" id="CLU_037990_2_5_5"/>
<dbReference type="EMBL" id="CP000157">
    <property type="protein sequence ID" value="ABC63637.1"/>
    <property type="molecule type" value="Genomic_DNA"/>
</dbReference>
<evidence type="ECO:0000256" key="1">
    <source>
        <dbReference type="ARBA" id="ARBA00022679"/>
    </source>
</evidence>